<evidence type="ECO:0000256" key="6">
    <source>
        <dbReference type="ARBA" id="ARBA00022695"/>
    </source>
</evidence>
<feature type="compositionally biased region" description="Low complexity" evidence="14">
    <location>
        <begin position="413"/>
        <end position="433"/>
    </location>
</feature>
<dbReference type="Gene3D" id="3.30.210.10">
    <property type="entry name" value="DNA polymerase, thumb domain"/>
    <property type="match status" value="1"/>
</dbReference>
<dbReference type="Pfam" id="PF14716">
    <property type="entry name" value="HHH_8"/>
    <property type="match status" value="1"/>
</dbReference>
<proteinExistence type="predicted"/>
<evidence type="ECO:0000256" key="9">
    <source>
        <dbReference type="ARBA" id="ARBA00022932"/>
    </source>
</evidence>
<dbReference type="InterPro" id="IPR028207">
    <property type="entry name" value="DNA_pol_B_palm_palm"/>
</dbReference>
<dbReference type="GO" id="GO:0006303">
    <property type="term" value="P:double-strand break repair via nonhomologous end joining"/>
    <property type="evidence" value="ECO:0007669"/>
    <property type="project" value="TreeGrafter"/>
</dbReference>
<dbReference type="SUPFAM" id="SSF81301">
    <property type="entry name" value="Nucleotidyltransferase"/>
    <property type="match status" value="1"/>
</dbReference>
<evidence type="ECO:0000313" key="16">
    <source>
        <dbReference type="EMBL" id="RHZ85644.1"/>
    </source>
</evidence>
<feature type="region of interest" description="Disordered" evidence="14">
    <location>
        <begin position="506"/>
        <end position="529"/>
    </location>
</feature>
<dbReference type="InterPro" id="IPR001357">
    <property type="entry name" value="BRCT_dom"/>
</dbReference>
<dbReference type="CDD" id="cd00141">
    <property type="entry name" value="NT_POLXc"/>
    <property type="match status" value="1"/>
</dbReference>
<feature type="region of interest" description="Disordered" evidence="14">
    <location>
        <begin position="166"/>
        <end position="229"/>
    </location>
</feature>
<dbReference type="InterPro" id="IPR027421">
    <property type="entry name" value="DNA_pol_lamdba_lyase_dom_sf"/>
</dbReference>
<keyword evidence="17" id="KW-1185">Reference proteome</keyword>
<evidence type="ECO:0000256" key="14">
    <source>
        <dbReference type="SAM" id="MobiDB-lite"/>
    </source>
</evidence>
<evidence type="ECO:0000256" key="3">
    <source>
        <dbReference type="ARBA" id="ARBA00016513"/>
    </source>
</evidence>
<dbReference type="PANTHER" id="PTHR11276">
    <property type="entry name" value="DNA POLYMERASE TYPE-X FAMILY MEMBER"/>
    <property type="match status" value="1"/>
</dbReference>
<dbReference type="GO" id="GO:0003887">
    <property type="term" value="F:DNA-directed DNA polymerase activity"/>
    <property type="evidence" value="ECO:0007669"/>
    <property type="project" value="UniProtKB-KW"/>
</dbReference>
<dbReference type="SUPFAM" id="SSF52113">
    <property type="entry name" value="BRCT domain"/>
    <property type="match status" value="1"/>
</dbReference>
<reference evidence="16 17" key="1">
    <citation type="submission" date="2018-08" db="EMBL/GenBank/DDBJ databases">
        <title>Genome and evolution of the arbuscular mycorrhizal fungus Diversispora epigaea (formerly Glomus versiforme) and its bacterial endosymbionts.</title>
        <authorList>
            <person name="Sun X."/>
            <person name="Fei Z."/>
            <person name="Harrison M."/>
        </authorList>
    </citation>
    <scope>NUCLEOTIDE SEQUENCE [LARGE SCALE GENOMIC DNA]</scope>
    <source>
        <strain evidence="16 17">IT104</strain>
    </source>
</reference>
<dbReference type="Gene3D" id="3.30.460.10">
    <property type="entry name" value="Beta Polymerase, domain 2"/>
    <property type="match status" value="1"/>
</dbReference>
<dbReference type="PROSITE" id="PS50172">
    <property type="entry name" value="BRCT"/>
    <property type="match status" value="1"/>
</dbReference>
<dbReference type="EC" id="2.7.7.7" evidence="2"/>
<feature type="compositionally biased region" description="Polar residues" evidence="14">
    <location>
        <begin position="8"/>
        <end position="18"/>
    </location>
</feature>
<evidence type="ECO:0000313" key="17">
    <source>
        <dbReference type="Proteomes" id="UP000266861"/>
    </source>
</evidence>
<evidence type="ECO:0000256" key="1">
    <source>
        <dbReference type="ARBA" id="ARBA00001936"/>
    </source>
</evidence>
<dbReference type="FunFam" id="3.30.460.10:FF:000020">
    <property type="entry name" value="DNA polymerase lambda"/>
    <property type="match status" value="1"/>
</dbReference>
<evidence type="ECO:0000256" key="11">
    <source>
        <dbReference type="ARBA" id="ARBA00023239"/>
    </source>
</evidence>
<feature type="domain" description="BRCT" evidence="15">
    <location>
        <begin position="240"/>
        <end position="336"/>
    </location>
</feature>
<dbReference type="Proteomes" id="UP000266861">
    <property type="component" value="Unassembled WGS sequence"/>
</dbReference>
<dbReference type="GO" id="GO:0005634">
    <property type="term" value="C:nucleus"/>
    <property type="evidence" value="ECO:0007669"/>
    <property type="project" value="TreeGrafter"/>
</dbReference>
<gene>
    <name evidence="16" type="ORF">Glove_63g36</name>
</gene>
<evidence type="ECO:0000256" key="8">
    <source>
        <dbReference type="ARBA" id="ARBA00022763"/>
    </source>
</evidence>
<dbReference type="InterPro" id="IPR029398">
    <property type="entry name" value="PolB_thumb"/>
</dbReference>
<dbReference type="PRINTS" id="PR00870">
    <property type="entry name" value="DNAPOLXBETA"/>
</dbReference>
<feature type="compositionally biased region" description="Basic residues" evidence="14">
    <location>
        <begin position="220"/>
        <end position="229"/>
    </location>
</feature>
<accession>A0A397JKF9</accession>
<keyword evidence="5" id="KW-0808">Transferase</keyword>
<dbReference type="Pfam" id="PF14791">
    <property type="entry name" value="DNA_pol_B_thumb"/>
    <property type="match status" value="1"/>
</dbReference>
<sequence length="871" mass="98389">MNPEDNKSTTNDQPSSLLHINHMNGKSFKTETEQQPSSTSTTSTTTNEMNEYAFEPRISSQLSCSSLTAGLDEMGIFSSQDSDILLMDDFETGFLKRKVNDITEEEVVTESHDHNTIGQQPPRKKISTQPPSSIKTLPTEIKLSSFSSQKINKNVRKPKTIYKIVVPKKNSNTTGNSKHHQTKSKKGQASSNLRDIQLPNLAISKNEREFSNEENSLQIKAKRGRKKNTTGKDQEIIPLDSNGIFSNLRILFIQNNIGTVRLNLMKEKVKAKGGMVVDTFDTSVTHVVTELPGKNVHKVLGLLDNKSLEGIHVLEPNWVSTSIMYDKLAKTERYEVPLYKPTSPNESQSSTSLAEKTHENMNSGESESQSSHKSYHALKHFKPEKKKQDISLSPIREQSLSPSPIFKSDLEFNTPSYSRTFSSSSNSNYPLSTMDRNKNLKDPLTKLFKDEEKPTDLLSEMIQEARNLTEAGFYSDEGEYSDRMIVEESSDSEEDMKKVYSTLLEHDEKKGHEDSSETALSKKSQENQKYDSFSCMHKHTYGEVEINPNKLIIEKLQILLDHYQRMRDEWRTLSYRKAVSALKKYNKPVSSYKEAIEIPGIGDRIATKIQEIIDTGNLRRVESISKSDEVIKKFSAIHGVGSKAALKWYALGYRTFDDILKNVKLTHAQKVGIECFDDLQERIPRDEVTEISKVVEDAAHSTDPKLQLFTTGSYRRGNPTCGDIDILITRNDSDGKSHSGVLPKIIENLHNRNFITHDLTHTQEDDISGKYMGICRLSGGKYRRLDLFTVPYGELGAALLSFTGNDIFNRSIRLLARKKKMKLNQHGLYKNIARGSGGVSLNEGKLIAQRTEQEIFDALGVPWRPPNERSC</sequence>
<name>A0A397JKF9_9GLOM</name>
<dbReference type="EMBL" id="PQFF01000060">
    <property type="protein sequence ID" value="RHZ85644.1"/>
    <property type="molecule type" value="Genomic_DNA"/>
</dbReference>
<dbReference type="OrthoDB" id="205514at2759"/>
<feature type="compositionally biased region" description="Low complexity" evidence="14">
    <location>
        <begin position="33"/>
        <end position="46"/>
    </location>
</feature>
<dbReference type="InterPro" id="IPR002054">
    <property type="entry name" value="DNA-dir_DNA_pol_X"/>
</dbReference>
<dbReference type="InterPro" id="IPR036420">
    <property type="entry name" value="BRCT_dom_sf"/>
</dbReference>
<dbReference type="GO" id="GO:0003677">
    <property type="term" value="F:DNA binding"/>
    <property type="evidence" value="ECO:0007669"/>
    <property type="project" value="InterPro"/>
</dbReference>
<dbReference type="SMART" id="SM00483">
    <property type="entry name" value="POLXc"/>
    <property type="match status" value="1"/>
</dbReference>
<comment type="cofactor">
    <cofactor evidence="1">
        <name>Mn(2+)</name>
        <dbReference type="ChEBI" id="CHEBI:29035"/>
    </cofactor>
</comment>
<dbReference type="Gene3D" id="1.10.150.20">
    <property type="entry name" value="5' to 3' exonuclease, C-terminal subdomain"/>
    <property type="match status" value="1"/>
</dbReference>
<feature type="region of interest" description="Disordered" evidence="14">
    <location>
        <begin position="1"/>
        <end position="47"/>
    </location>
</feature>
<keyword evidence="9" id="KW-0239">DNA-directed DNA polymerase</keyword>
<dbReference type="SUPFAM" id="SSF81585">
    <property type="entry name" value="PsbU/PolX domain-like"/>
    <property type="match status" value="1"/>
</dbReference>
<comment type="catalytic activity">
    <reaction evidence="12">
        <text>DNA(n) + a 2'-deoxyribonucleoside 5'-triphosphate = DNA(n+1) + diphosphate</text>
        <dbReference type="Rhea" id="RHEA:22508"/>
        <dbReference type="Rhea" id="RHEA-COMP:17339"/>
        <dbReference type="Rhea" id="RHEA-COMP:17340"/>
        <dbReference type="ChEBI" id="CHEBI:33019"/>
        <dbReference type="ChEBI" id="CHEBI:61560"/>
        <dbReference type="ChEBI" id="CHEBI:173112"/>
        <dbReference type="EC" id="2.7.7.7"/>
    </reaction>
</comment>
<dbReference type="InterPro" id="IPR018944">
    <property type="entry name" value="DNA_pol_lambd_fingers_domain"/>
</dbReference>
<evidence type="ECO:0000256" key="4">
    <source>
        <dbReference type="ARBA" id="ARBA00022634"/>
    </source>
</evidence>
<evidence type="ECO:0000256" key="10">
    <source>
        <dbReference type="ARBA" id="ARBA00023204"/>
    </source>
</evidence>
<dbReference type="InterPro" id="IPR043519">
    <property type="entry name" value="NT_sf"/>
</dbReference>
<evidence type="ECO:0000256" key="12">
    <source>
        <dbReference type="ARBA" id="ARBA00049244"/>
    </source>
</evidence>
<comment type="caution">
    <text evidence="16">The sequence shown here is derived from an EMBL/GenBank/DDBJ whole genome shotgun (WGS) entry which is preliminary data.</text>
</comment>
<feature type="compositionally biased region" description="Low complexity" evidence="14">
    <location>
        <begin position="363"/>
        <end position="372"/>
    </location>
</feature>
<evidence type="ECO:0000256" key="7">
    <source>
        <dbReference type="ARBA" id="ARBA00022705"/>
    </source>
</evidence>
<feature type="region of interest" description="Disordered" evidence="14">
    <location>
        <begin position="106"/>
        <end position="133"/>
    </location>
</feature>
<protein>
    <recommendedName>
        <fullName evidence="3">DNA polymerase lambda</fullName>
        <ecNumber evidence="2">2.7.7.7</ecNumber>
    </recommendedName>
</protein>
<evidence type="ECO:0000256" key="5">
    <source>
        <dbReference type="ARBA" id="ARBA00022679"/>
    </source>
</evidence>
<dbReference type="InterPro" id="IPR002008">
    <property type="entry name" value="DNA_pol_X_beta-like"/>
</dbReference>
<feature type="compositionally biased region" description="Basic residues" evidence="14">
    <location>
        <begin position="373"/>
        <end position="385"/>
    </location>
</feature>
<feature type="compositionally biased region" description="Basic residues" evidence="14">
    <location>
        <begin position="177"/>
        <end position="186"/>
    </location>
</feature>
<evidence type="ECO:0000256" key="13">
    <source>
        <dbReference type="PIRSR" id="PIRSR622312-50"/>
    </source>
</evidence>
<dbReference type="Pfam" id="PF14792">
    <property type="entry name" value="DNA_pol_B_palm"/>
    <property type="match status" value="1"/>
</dbReference>
<dbReference type="SUPFAM" id="SSF47802">
    <property type="entry name" value="DNA polymerase beta, N-terminal domain-like"/>
    <property type="match status" value="1"/>
</dbReference>
<keyword evidence="7" id="KW-0235">DNA replication</keyword>
<dbReference type="Gene3D" id="3.40.50.10190">
    <property type="entry name" value="BRCT domain"/>
    <property type="match status" value="1"/>
</dbReference>
<dbReference type="PANTHER" id="PTHR11276:SF28">
    <property type="entry name" value="DNA POLYMERASE LAMBDA"/>
    <property type="match status" value="1"/>
</dbReference>
<evidence type="ECO:0000259" key="15">
    <source>
        <dbReference type="PROSITE" id="PS50172"/>
    </source>
</evidence>
<dbReference type="InterPro" id="IPR037160">
    <property type="entry name" value="DNA_Pol_thumb_sf"/>
</dbReference>
<keyword evidence="11" id="KW-0456">Lyase</keyword>
<dbReference type="InterPro" id="IPR010996">
    <property type="entry name" value="HHH_MUS81"/>
</dbReference>
<dbReference type="AlphaFoldDB" id="A0A397JKF9"/>
<dbReference type="STRING" id="1348612.A0A397JKF9"/>
<dbReference type="CDD" id="cd00027">
    <property type="entry name" value="BRCT"/>
    <property type="match status" value="1"/>
</dbReference>
<dbReference type="PRINTS" id="PR00869">
    <property type="entry name" value="DNAPOLX"/>
</dbReference>
<dbReference type="Pfam" id="PF00533">
    <property type="entry name" value="BRCT"/>
    <property type="match status" value="1"/>
</dbReference>
<feature type="active site" description="Nucleophile; Schiff-base intermediate with DNA; for 5'-dRP lyase activity" evidence="13">
    <location>
        <position position="608"/>
    </location>
</feature>
<keyword evidence="6" id="KW-0548">Nucleotidyltransferase</keyword>
<organism evidence="16 17">
    <name type="scientific">Diversispora epigaea</name>
    <dbReference type="NCBI Taxonomy" id="1348612"/>
    <lineage>
        <taxon>Eukaryota</taxon>
        <taxon>Fungi</taxon>
        <taxon>Fungi incertae sedis</taxon>
        <taxon>Mucoromycota</taxon>
        <taxon>Glomeromycotina</taxon>
        <taxon>Glomeromycetes</taxon>
        <taxon>Diversisporales</taxon>
        <taxon>Diversisporaceae</taxon>
        <taxon>Diversispora</taxon>
    </lineage>
</organism>
<dbReference type="FunFam" id="1.10.150.110:FF:000005">
    <property type="entry name" value="DNA polymerase POL4"/>
    <property type="match status" value="1"/>
</dbReference>
<dbReference type="Pfam" id="PF10391">
    <property type="entry name" value="DNA_pol_lambd_f"/>
    <property type="match status" value="1"/>
</dbReference>
<keyword evidence="10" id="KW-0234">DNA repair</keyword>
<feature type="compositionally biased region" description="Basic and acidic residues" evidence="14">
    <location>
        <begin position="506"/>
        <end position="515"/>
    </location>
</feature>
<dbReference type="Gene3D" id="1.10.150.110">
    <property type="entry name" value="DNA polymerase beta, N-terminal domain-like"/>
    <property type="match status" value="1"/>
</dbReference>
<evidence type="ECO:0000256" key="2">
    <source>
        <dbReference type="ARBA" id="ARBA00012417"/>
    </source>
</evidence>
<dbReference type="GO" id="GO:0016829">
    <property type="term" value="F:lyase activity"/>
    <property type="evidence" value="ECO:0007669"/>
    <property type="project" value="UniProtKB-KW"/>
</dbReference>
<keyword evidence="4" id="KW-0237">DNA synthesis</keyword>
<feature type="compositionally biased region" description="Polar residues" evidence="14">
    <location>
        <begin position="342"/>
        <end position="354"/>
    </location>
</feature>
<keyword evidence="8" id="KW-0227">DNA damage</keyword>
<dbReference type="InterPro" id="IPR022312">
    <property type="entry name" value="DNA_pol_X"/>
</dbReference>
<feature type="region of interest" description="Disordered" evidence="14">
    <location>
        <begin position="339"/>
        <end position="437"/>
    </location>
</feature>